<dbReference type="KEGG" id="tps:THAPSDRAFT_10487"/>
<dbReference type="HOGENOM" id="CLU_487080_0_0_1"/>
<keyword evidence="4" id="KW-1185">Reference proteome</keyword>
<dbReference type="PaxDb" id="35128-Thaps10487"/>
<sequence length="560" mass="63648">MVVFHISPPRKKGKASISNPLSLSHNEKARRRTHSQQRLVVIMLALVVFFVLFHLWLGAARQINDAQADEAHLRTSKKSRDEAEFGDPSSQMYSARFPLVGSSQKFVSPSPTEVVVRYLVQLAQRKPAELWHVFGMETSGRCYISCIELFVCLVQLSVAATNDSYCSLHRNSFGHDPFQLQSLEKGECPWSSHTKVEWLPPRPLNTASISAAYKANMDKWNKLGLSRAARQKMSEFNPEEEVILWYEHISKTGGTTFCGLAQSNMDTMLVPRYHCMPKKGELMDGRVGSWSNEEMIEYLTTDHRYNIVANEWDPFPRDKLVLSGRNLQGTTQSNSFLQGSPRLLFVTTLRDPADRLLSSYTFFGVTGKDDDPEFGQWMKNNLGRVKNYKVGSKAAFRSNIARVNHSVWRFSGGELLHLAAAENKESEPGRAVRASQFPPPVTDEKLWKAPFEDAVRALTQQDLVLPMDAMTEDEGKAAMQQLLGWTQFGIKGRRYAGDKESGHVVTKGEVKNSNAREYLGDEYRALWEANWLDYVLFYWSRAVFFARLHCNDVIDDETLR</sequence>
<gene>
    <name evidence="3" type="ORF">THAPSDRAFT_10487</name>
</gene>
<dbReference type="Proteomes" id="UP000001449">
    <property type="component" value="Chromosome 16"/>
</dbReference>
<dbReference type="InterPro" id="IPR027417">
    <property type="entry name" value="P-loop_NTPase"/>
</dbReference>
<protein>
    <recommendedName>
        <fullName evidence="5">Sulfotransferase domain-containing protein</fullName>
    </recommendedName>
</protein>
<keyword evidence="2" id="KW-0812">Transmembrane</keyword>
<evidence type="ECO:0000313" key="3">
    <source>
        <dbReference type="EMBL" id="EED86845.1"/>
    </source>
</evidence>
<feature type="transmembrane region" description="Helical" evidence="2">
    <location>
        <begin position="39"/>
        <end position="57"/>
    </location>
</feature>
<dbReference type="Gene3D" id="3.40.50.300">
    <property type="entry name" value="P-loop containing nucleotide triphosphate hydrolases"/>
    <property type="match status" value="1"/>
</dbReference>
<feature type="region of interest" description="Disordered" evidence="1">
    <location>
        <begin position="1"/>
        <end position="30"/>
    </location>
</feature>
<dbReference type="OMA" id="HCMPKKG"/>
<dbReference type="AlphaFoldDB" id="B8LCT1"/>
<dbReference type="eggNOG" id="ENOG502T9R9">
    <property type="taxonomic scope" value="Eukaryota"/>
</dbReference>
<name>B8LCT1_THAPS</name>
<dbReference type="GeneID" id="7442566"/>
<organism evidence="3 4">
    <name type="scientific">Thalassiosira pseudonana</name>
    <name type="common">Marine diatom</name>
    <name type="synonym">Cyclotella nana</name>
    <dbReference type="NCBI Taxonomy" id="35128"/>
    <lineage>
        <taxon>Eukaryota</taxon>
        <taxon>Sar</taxon>
        <taxon>Stramenopiles</taxon>
        <taxon>Ochrophyta</taxon>
        <taxon>Bacillariophyta</taxon>
        <taxon>Coscinodiscophyceae</taxon>
        <taxon>Thalassiosirophycidae</taxon>
        <taxon>Thalassiosirales</taxon>
        <taxon>Thalassiosiraceae</taxon>
        <taxon>Thalassiosira</taxon>
    </lineage>
</organism>
<keyword evidence="2" id="KW-0472">Membrane</keyword>
<dbReference type="InParanoid" id="B8LCT1"/>
<reference evidence="3 4" key="1">
    <citation type="journal article" date="2004" name="Science">
        <title>The genome of the diatom Thalassiosira pseudonana: ecology, evolution, and metabolism.</title>
        <authorList>
            <person name="Armbrust E.V."/>
            <person name="Berges J.A."/>
            <person name="Bowler C."/>
            <person name="Green B.R."/>
            <person name="Martinez D."/>
            <person name="Putnam N.H."/>
            <person name="Zhou S."/>
            <person name="Allen A.E."/>
            <person name="Apt K.E."/>
            <person name="Bechner M."/>
            <person name="Brzezinski M.A."/>
            <person name="Chaal B.K."/>
            <person name="Chiovitti A."/>
            <person name="Davis A.K."/>
            <person name="Demarest M.S."/>
            <person name="Detter J.C."/>
            <person name="Glavina T."/>
            <person name="Goodstein D."/>
            <person name="Hadi M.Z."/>
            <person name="Hellsten U."/>
            <person name="Hildebrand M."/>
            <person name="Jenkins B.D."/>
            <person name="Jurka J."/>
            <person name="Kapitonov V.V."/>
            <person name="Kroger N."/>
            <person name="Lau W.W."/>
            <person name="Lane T.W."/>
            <person name="Larimer F.W."/>
            <person name="Lippmeier J.C."/>
            <person name="Lucas S."/>
            <person name="Medina M."/>
            <person name="Montsant A."/>
            <person name="Obornik M."/>
            <person name="Parker M.S."/>
            <person name="Palenik B."/>
            <person name="Pazour G.J."/>
            <person name="Richardson P.M."/>
            <person name="Rynearson T.A."/>
            <person name="Saito M.A."/>
            <person name="Schwartz D.C."/>
            <person name="Thamatrakoln K."/>
            <person name="Valentin K."/>
            <person name="Vardi A."/>
            <person name="Wilkerson F.P."/>
            <person name="Rokhsar D.S."/>
        </authorList>
    </citation>
    <scope>NUCLEOTIDE SEQUENCE [LARGE SCALE GENOMIC DNA]</scope>
    <source>
        <strain evidence="3 4">CCMP1335</strain>
    </source>
</reference>
<reference evidence="3 4" key="2">
    <citation type="journal article" date="2008" name="Nature">
        <title>The Phaeodactylum genome reveals the evolutionary history of diatom genomes.</title>
        <authorList>
            <person name="Bowler C."/>
            <person name="Allen A.E."/>
            <person name="Badger J.H."/>
            <person name="Grimwood J."/>
            <person name="Jabbari K."/>
            <person name="Kuo A."/>
            <person name="Maheswari U."/>
            <person name="Martens C."/>
            <person name="Maumus F."/>
            <person name="Otillar R.P."/>
            <person name="Rayko E."/>
            <person name="Salamov A."/>
            <person name="Vandepoele K."/>
            <person name="Beszteri B."/>
            <person name="Gruber A."/>
            <person name="Heijde M."/>
            <person name="Katinka M."/>
            <person name="Mock T."/>
            <person name="Valentin K."/>
            <person name="Verret F."/>
            <person name="Berges J.A."/>
            <person name="Brownlee C."/>
            <person name="Cadoret J.P."/>
            <person name="Chiovitti A."/>
            <person name="Choi C.J."/>
            <person name="Coesel S."/>
            <person name="De Martino A."/>
            <person name="Detter J.C."/>
            <person name="Durkin C."/>
            <person name="Falciatore A."/>
            <person name="Fournet J."/>
            <person name="Haruta M."/>
            <person name="Huysman M.J."/>
            <person name="Jenkins B.D."/>
            <person name="Jiroutova K."/>
            <person name="Jorgensen R.E."/>
            <person name="Joubert Y."/>
            <person name="Kaplan A."/>
            <person name="Kroger N."/>
            <person name="Kroth P.G."/>
            <person name="La Roche J."/>
            <person name="Lindquist E."/>
            <person name="Lommer M."/>
            <person name="Martin-Jezequel V."/>
            <person name="Lopez P.J."/>
            <person name="Lucas S."/>
            <person name="Mangogna M."/>
            <person name="McGinnis K."/>
            <person name="Medlin L.K."/>
            <person name="Montsant A."/>
            <person name="Oudot-Le Secq M.P."/>
            <person name="Napoli C."/>
            <person name="Obornik M."/>
            <person name="Parker M.S."/>
            <person name="Petit J.L."/>
            <person name="Porcel B.M."/>
            <person name="Poulsen N."/>
            <person name="Robison M."/>
            <person name="Rychlewski L."/>
            <person name="Rynearson T.A."/>
            <person name="Schmutz J."/>
            <person name="Shapiro H."/>
            <person name="Siaut M."/>
            <person name="Stanley M."/>
            <person name="Sussman M.R."/>
            <person name="Taylor A.R."/>
            <person name="Vardi A."/>
            <person name="von Dassow P."/>
            <person name="Vyverman W."/>
            <person name="Willis A."/>
            <person name="Wyrwicz L.S."/>
            <person name="Rokhsar D.S."/>
            <person name="Weissenbach J."/>
            <person name="Armbrust E.V."/>
            <person name="Green B.R."/>
            <person name="Van de Peer Y."/>
            <person name="Grigoriev I.V."/>
        </authorList>
    </citation>
    <scope>NUCLEOTIDE SEQUENCE [LARGE SCALE GENOMIC DNA]</scope>
    <source>
        <strain evidence="3 4">CCMP1335</strain>
    </source>
</reference>
<proteinExistence type="predicted"/>
<evidence type="ECO:0000256" key="2">
    <source>
        <dbReference type="SAM" id="Phobius"/>
    </source>
</evidence>
<dbReference type="SUPFAM" id="SSF52540">
    <property type="entry name" value="P-loop containing nucleoside triphosphate hydrolases"/>
    <property type="match status" value="1"/>
</dbReference>
<dbReference type="EMBL" id="DS999418">
    <property type="protein sequence ID" value="EED86845.1"/>
    <property type="molecule type" value="Genomic_DNA"/>
</dbReference>
<keyword evidence="2" id="KW-1133">Transmembrane helix</keyword>
<accession>B8LCT1</accession>
<evidence type="ECO:0000313" key="4">
    <source>
        <dbReference type="Proteomes" id="UP000001449"/>
    </source>
</evidence>
<evidence type="ECO:0000256" key="1">
    <source>
        <dbReference type="SAM" id="MobiDB-lite"/>
    </source>
</evidence>
<evidence type="ECO:0008006" key="5">
    <source>
        <dbReference type="Google" id="ProtNLM"/>
    </source>
</evidence>
<dbReference type="RefSeq" id="XP_002296861.1">
    <property type="nucleotide sequence ID" value="XM_002296825.1"/>
</dbReference>